<feature type="coiled-coil region" evidence="1">
    <location>
        <begin position="105"/>
        <end position="132"/>
    </location>
</feature>
<name>T0JW29_COLGC</name>
<keyword evidence="1" id="KW-0175">Coiled coil</keyword>
<protein>
    <submittedName>
        <fullName evidence="2">Uncharacterized protein</fullName>
    </submittedName>
</protein>
<reference evidence="3" key="1">
    <citation type="journal article" date="2013" name="Mol. Plant Microbe Interact.">
        <title>Global aspects of pacC regulation of pathogenicity genes in Colletotrichum gloeosporioides as revealed by transcriptome analysis.</title>
        <authorList>
            <person name="Alkan N."/>
            <person name="Meng X."/>
            <person name="Friedlander G."/>
            <person name="Reuveni E."/>
            <person name="Sukno S."/>
            <person name="Sherman A."/>
            <person name="Thon M."/>
            <person name="Fluhr R."/>
            <person name="Prusky D."/>
        </authorList>
    </citation>
    <scope>NUCLEOTIDE SEQUENCE [LARGE SCALE GENOMIC DNA]</scope>
    <source>
        <strain evidence="3">Cg-14</strain>
    </source>
</reference>
<dbReference type="AlphaFoldDB" id="T0JW29"/>
<dbReference type="HOGENOM" id="CLU_476479_0_0_1"/>
<gene>
    <name evidence="2" type="ORF">CGLO_17746</name>
</gene>
<comment type="caution">
    <text evidence="2">The sequence shown here is derived from an EMBL/GenBank/DDBJ whole genome shotgun (WGS) entry which is preliminary data.</text>
</comment>
<evidence type="ECO:0000313" key="3">
    <source>
        <dbReference type="Proteomes" id="UP000015530"/>
    </source>
</evidence>
<dbReference type="EMBL" id="AMYD01004235">
    <property type="protein sequence ID" value="EQB43579.1"/>
    <property type="molecule type" value="Genomic_DNA"/>
</dbReference>
<dbReference type="OrthoDB" id="10538592at2759"/>
<evidence type="ECO:0000313" key="2">
    <source>
        <dbReference type="EMBL" id="EQB43579.1"/>
    </source>
</evidence>
<dbReference type="Proteomes" id="UP000015530">
    <property type="component" value="Unassembled WGS sequence"/>
</dbReference>
<evidence type="ECO:0000256" key="1">
    <source>
        <dbReference type="SAM" id="Coils"/>
    </source>
</evidence>
<accession>T0JW29</accession>
<sequence length="572" mass="63390">MTGLDKLIIPHNQQSYDLIDFCRRSVQNALDDACGILSKFEQKGNTKLFHISTWVQNKGKQLLYVLQEEDIQGCIQRIETSMAGLGVAIQTAALAQTHDAYNENKAALGQLTEKLSENLEKLERNHNEILNNQGNSNIRVVVAPTHRRNLRFSPRRSKRIMQPQLAQTEAAEHLGRPVGDTELPQVSVLPVLEKELNAQSYHPYEVEDLAGHVPMSNLEALAQAFRTSKTPCRSLVLIDRADDIEITCEDGSLAIIPAGKAQGFDAGGTGRQTASVSMPEHKSLIRLSQSDGALPSDAEELLEFLVNDAPHDDLPPDTYMDSSNSVKITSFFRFEYVPINNGNPEGDGKASERFDFSLCRFLCVEKFVFDDYRFTKLVARKACAKFPWCDHSHLEHPGGGVPTNELVDLTEGQIILHSDGEGGPLQFSRMYEVFDALVYDEVCVMPCSHTRVEEKMVDGANGETDVVFHCMKPIGILALIGTFTKDEMSDGESGDEDEYKALRPRLEESEASSSVISYGSHSYGYRCARCQKISWLTGASQPGFEGAEASNVHVPISSAFEVAKSLWVRMVL</sequence>
<organism evidence="2 3">
    <name type="scientific">Colletotrichum gloeosporioides (strain Cg-14)</name>
    <name type="common">Anthracnose fungus</name>
    <name type="synonym">Glomerella cingulata</name>
    <dbReference type="NCBI Taxonomy" id="1237896"/>
    <lineage>
        <taxon>Eukaryota</taxon>
        <taxon>Fungi</taxon>
        <taxon>Dikarya</taxon>
        <taxon>Ascomycota</taxon>
        <taxon>Pezizomycotina</taxon>
        <taxon>Sordariomycetes</taxon>
        <taxon>Hypocreomycetidae</taxon>
        <taxon>Glomerellales</taxon>
        <taxon>Glomerellaceae</taxon>
        <taxon>Colletotrichum</taxon>
        <taxon>Colletotrichum gloeosporioides species complex</taxon>
    </lineage>
</organism>
<proteinExistence type="predicted"/>